<dbReference type="OrthoDB" id="1746176at2759"/>
<dbReference type="AlphaFoldDB" id="A0A5J5BPE1"/>
<organism evidence="2 3">
    <name type="scientific">Nyssa sinensis</name>
    <dbReference type="NCBI Taxonomy" id="561372"/>
    <lineage>
        <taxon>Eukaryota</taxon>
        <taxon>Viridiplantae</taxon>
        <taxon>Streptophyta</taxon>
        <taxon>Embryophyta</taxon>
        <taxon>Tracheophyta</taxon>
        <taxon>Spermatophyta</taxon>
        <taxon>Magnoliopsida</taxon>
        <taxon>eudicotyledons</taxon>
        <taxon>Gunneridae</taxon>
        <taxon>Pentapetalae</taxon>
        <taxon>asterids</taxon>
        <taxon>Cornales</taxon>
        <taxon>Nyssaceae</taxon>
        <taxon>Nyssa</taxon>
    </lineage>
</organism>
<name>A0A5J5BPE1_9ASTE</name>
<evidence type="ECO:0000256" key="1">
    <source>
        <dbReference type="SAM" id="MobiDB-lite"/>
    </source>
</evidence>
<feature type="compositionally biased region" description="Basic and acidic residues" evidence="1">
    <location>
        <begin position="59"/>
        <end position="98"/>
    </location>
</feature>
<accession>A0A5J5BPE1</accession>
<dbReference type="InterPro" id="IPR053057">
    <property type="entry name" value="XLG_GTP-binding"/>
</dbReference>
<protein>
    <submittedName>
        <fullName evidence="2">Uncharacterized protein</fullName>
    </submittedName>
</protein>
<dbReference type="PANTHER" id="PTHR36486">
    <property type="entry name" value="OS01G0977800 PROTEIN"/>
    <property type="match status" value="1"/>
</dbReference>
<evidence type="ECO:0000313" key="2">
    <source>
        <dbReference type="EMBL" id="KAA8543657.1"/>
    </source>
</evidence>
<gene>
    <name evidence="2" type="ORF">F0562_021597</name>
</gene>
<feature type="region of interest" description="Disordered" evidence="1">
    <location>
        <begin position="171"/>
        <end position="207"/>
    </location>
</feature>
<sequence length="207" mass="23139">MEDLAALAKAKRELEELYLGVPDESVNLTFQYLAISPEQKKSGPKGEGSSPLTKFPSPDFKRALEESAHYHHHDDNSLQASRGRDHGNGENHHRDHAVESGMAYDSVSVMSSMSMASMSPYEEGGGRRRPGIPHSNICTICSVYIYIFRHRCLIHTQGRTNKVLYEVPKSGEAARAQVGRERTQEERQCHDVEIKKSGEPKNTHQGP</sequence>
<feature type="compositionally biased region" description="Basic and acidic residues" evidence="1">
    <location>
        <begin position="178"/>
        <end position="207"/>
    </location>
</feature>
<evidence type="ECO:0000313" key="3">
    <source>
        <dbReference type="Proteomes" id="UP000325577"/>
    </source>
</evidence>
<feature type="region of interest" description="Disordered" evidence="1">
    <location>
        <begin position="37"/>
        <end position="100"/>
    </location>
</feature>
<dbReference type="EMBL" id="CM018034">
    <property type="protein sequence ID" value="KAA8543657.1"/>
    <property type="molecule type" value="Genomic_DNA"/>
</dbReference>
<reference evidence="2 3" key="1">
    <citation type="submission" date="2019-09" db="EMBL/GenBank/DDBJ databases">
        <title>A chromosome-level genome assembly of the Chinese tupelo Nyssa sinensis.</title>
        <authorList>
            <person name="Yang X."/>
            <person name="Kang M."/>
            <person name="Yang Y."/>
            <person name="Xiong H."/>
            <person name="Wang M."/>
            <person name="Zhang Z."/>
            <person name="Wang Z."/>
            <person name="Wu H."/>
            <person name="Ma T."/>
            <person name="Liu J."/>
            <person name="Xi Z."/>
        </authorList>
    </citation>
    <scope>NUCLEOTIDE SEQUENCE [LARGE SCALE GENOMIC DNA]</scope>
    <source>
        <strain evidence="2">J267</strain>
        <tissue evidence="2">Leaf</tissue>
    </source>
</reference>
<dbReference type="Proteomes" id="UP000325577">
    <property type="component" value="Linkage Group LG11"/>
</dbReference>
<dbReference type="PANTHER" id="PTHR36486:SF2">
    <property type="entry name" value="OS01G0977800 PROTEIN"/>
    <property type="match status" value="1"/>
</dbReference>
<proteinExistence type="predicted"/>
<keyword evidence="3" id="KW-1185">Reference proteome</keyword>